<feature type="transmembrane region" description="Helical" evidence="2">
    <location>
        <begin position="48"/>
        <end position="67"/>
    </location>
</feature>
<keyword evidence="4" id="KW-1185">Reference proteome</keyword>
<dbReference type="Proteomes" id="UP001567538">
    <property type="component" value="Unassembled WGS sequence"/>
</dbReference>
<accession>A0ABD1I8L7</accession>
<gene>
    <name evidence="3" type="ORF">AAHA92_07337</name>
</gene>
<comment type="caution">
    <text evidence="3">The sequence shown here is derived from an EMBL/GenBank/DDBJ whole genome shotgun (WGS) entry which is preliminary data.</text>
</comment>
<keyword evidence="2" id="KW-0812">Transmembrane</keyword>
<feature type="transmembrane region" description="Helical" evidence="2">
    <location>
        <begin position="21"/>
        <end position="42"/>
    </location>
</feature>
<keyword evidence="1" id="KW-0175">Coiled coil</keyword>
<reference evidence="3 4" key="1">
    <citation type="submission" date="2024-06" db="EMBL/GenBank/DDBJ databases">
        <title>A chromosome level genome sequence of Diviner's sage (Salvia divinorum).</title>
        <authorList>
            <person name="Ford S.A."/>
            <person name="Ro D.-K."/>
            <person name="Ness R.W."/>
            <person name="Phillips M.A."/>
        </authorList>
    </citation>
    <scope>NUCLEOTIDE SEQUENCE [LARGE SCALE GENOMIC DNA]</scope>
    <source>
        <strain evidence="3">SAF-2024a</strain>
        <tissue evidence="3">Leaf</tissue>
    </source>
</reference>
<evidence type="ECO:0000256" key="2">
    <source>
        <dbReference type="SAM" id="Phobius"/>
    </source>
</evidence>
<evidence type="ECO:0000313" key="3">
    <source>
        <dbReference type="EMBL" id="KAL1565072.1"/>
    </source>
</evidence>
<keyword evidence="2" id="KW-1133">Transmembrane helix</keyword>
<dbReference type="AlphaFoldDB" id="A0ABD1I8L7"/>
<dbReference type="PANTHER" id="PTHR36760:SF1">
    <property type="entry name" value="ACIDIC LEUCINE-RICH NUCLEAR PHOSPHOPROTEIN 32 FAMILY B PROTEIN"/>
    <property type="match status" value="1"/>
</dbReference>
<dbReference type="EMBL" id="JBEAFC010000003">
    <property type="protein sequence ID" value="KAL1565072.1"/>
    <property type="molecule type" value="Genomic_DNA"/>
</dbReference>
<feature type="coiled-coil region" evidence="1">
    <location>
        <begin position="164"/>
        <end position="191"/>
    </location>
</feature>
<sequence>MSELCSSNSKYQFSSLFISDFILLCSFILSHPLYFSYLIFFSPYLFKLLSFLSPLFITTSLIFLAFLSQSHFTSILLSLQSNKDHNPNEEPQNSDDLGIYEIVFGPPSVREETLSQFFQKDPILEPNPLPDPDKESPITTAGKIENSGEFLKVSKTPSMEEKRLENFLKILDNFERLASNVEEKKIKLKQNSLLINGSETAAAAICNSTNQSNSQRIIGGGGGGGDSFSSYGSMRREREWKRTLAGKLFEERHNNGGGGGEGMDSLWEAYEMESDKRRGRRREKEEEDDEIGGEVCCLQALKMSAGKMSLGVGRPKLAKISKAIKGIGWLHSLTKNSKKVHDNGDHRY</sequence>
<proteinExistence type="predicted"/>
<organism evidence="3 4">
    <name type="scientific">Salvia divinorum</name>
    <name type="common">Maria pastora</name>
    <name type="synonym">Diviner's sage</name>
    <dbReference type="NCBI Taxonomy" id="28513"/>
    <lineage>
        <taxon>Eukaryota</taxon>
        <taxon>Viridiplantae</taxon>
        <taxon>Streptophyta</taxon>
        <taxon>Embryophyta</taxon>
        <taxon>Tracheophyta</taxon>
        <taxon>Spermatophyta</taxon>
        <taxon>Magnoliopsida</taxon>
        <taxon>eudicotyledons</taxon>
        <taxon>Gunneridae</taxon>
        <taxon>Pentapetalae</taxon>
        <taxon>asterids</taxon>
        <taxon>lamiids</taxon>
        <taxon>Lamiales</taxon>
        <taxon>Lamiaceae</taxon>
        <taxon>Nepetoideae</taxon>
        <taxon>Mentheae</taxon>
        <taxon>Salviinae</taxon>
        <taxon>Salvia</taxon>
        <taxon>Salvia subgen. Calosphace</taxon>
    </lineage>
</organism>
<dbReference type="PANTHER" id="PTHR36760">
    <property type="entry name" value="ACIDIC LEUCINE-RICH NUCLEAR PHOSPHOPROTEIN 32 FAMILY B PROTEIN"/>
    <property type="match status" value="1"/>
</dbReference>
<evidence type="ECO:0000313" key="4">
    <source>
        <dbReference type="Proteomes" id="UP001567538"/>
    </source>
</evidence>
<evidence type="ECO:0000256" key="1">
    <source>
        <dbReference type="SAM" id="Coils"/>
    </source>
</evidence>
<keyword evidence="2" id="KW-0472">Membrane</keyword>
<name>A0ABD1I8L7_SALDI</name>
<protein>
    <submittedName>
        <fullName evidence="3">Uncharacterized protein</fullName>
    </submittedName>
</protein>